<comment type="caution">
    <text evidence="2">The sequence shown here is derived from an EMBL/GenBank/DDBJ whole genome shotgun (WGS) entry which is preliminary data.</text>
</comment>
<keyword evidence="3" id="KW-1185">Reference proteome</keyword>
<name>L1QM17_9CLOT</name>
<dbReference type="InterPro" id="IPR014284">
    <property type="entry name" value="RNA_pol_sigma-70_dom"/>
</dbReference>
<dbReference type="RefSeq" id="WP_005210423.1">
    <property type="nucleotide sequence ID" value="NZ_KB291607.1"/>
</dbReference>
<dbReference type="STRING" id="545697.HMPREF0216_00393"/>
<evidence type="ECO:0000259" key="1">
    <source>
        <dbReference type="Pfam" id="PF04542"/>
    </source>
</evidence>
<evidence type="ECO:0000313" key="2">
    <source>
        <dbReference type="EMBL" id="EKY29034.1"/>
    </source>
</evidence>
<dbReference type="EMBL" id="AMEZ01000013">
    <property type="protein sequence ID" value="EKY29034.1"/>
    <property type="molecule type" value="Genomic_DNA"/>
</dbReference>
<evidence type="ECO:0000313" key="3">
    <source>
        <dbReference type="Proteomes" id="UP000010420"/>
    </source>
</evidence>
<feature type="domain" description="RNA polymerase sigma-70 region 2" evidence="1">
    <location>
        <begin position="28"/>
        <end position="90"/>
    </location>
</feature>
<sequence length="196" mass="22496">MKEYSNSPKLEILKSAQAGDESAKLCIINKYEKLILKYSNSYHLKNYDIDDLIQIGNMAVLYAINKFDLEKGNRCIDSYMINSIKNAYRNLGRENIKYSNESSLNILVKTGDYVSEIIDLIEDNINIENLAIDKDSIKTLTEALTHLSNFEKNLIKEVYLTPKGSLLKYCKSNNLSYNQTRTKLKSILKFLKESIS</sequence>
<dbReference type="Gene3D" id="1.20.120.1810">
    <property type="match status" value="1"/>
</dbReference>
<reference evidence="2 3" key="1">
    <citation type="submission" date="2012-05" db="EMBL/GenBank/DDBJ databases">
        <authorList>
            <person name="Weinstock G."/>
            <person name="Sodergren E."/>
            <person name="Lobos E.A."/>
            <person name="Fulton L."/>
            <person name="Fulton R."/>
            <person name="Courtney L."/>
            <person name="Fronick C."/>
            <person name="O'Laughlin M."/>
            <person name="Godfrey J."/>
            <person name="Wilson R.M."/>
            <person name="Miner T."/>
            <person name="Farmer C."/>
            <person name="Delehaunty K."/>
            <person name="Cordes M."/>
            <person name="Minx P."/>
            <person name="Tomlinson C."/>
            <person name="Chen J."/>
            <person name="Wollam A."/>
            <person name="Pepin K.H."/>
            <person name="Bhonagiri V."/>
            <person name="Zhang X."/>
            <person name="Suruliraj S."/>
            <person name="Warren W."/>
            <person name="Mitreva M."/>
            <person name="Mardis E.R."/>
            <person name="Wilson R.K."/>
        </authorList>
    </citation>
    <scope>NUCLEOTIDE SEQUENCE [LARGE SCALE GENOMIC DNA]</scope>
    <source>
        <strain evidence="2 3">DSM 1785</strain>
    </source>
</reference>
<dbReference type="NCBIfam" id="TIGR02937">
    <property type="entry name" value="sigma70-ECF"/>
    <property type="match status" value="1"/>
</dbReference>
<protein>
    <submittedName>
        <fullName evidence="2">Sigma-70 region 2</fullName>
    </submittedName>
</protein>
<dbReference type="SUPFAM" id="SSF88946">
    <property type="entry name" value="Sigma2 domain of RNA polymerase sigma factors"/>
    <property type="match status" value="1"/>
</dbReference>
<dbReference type="GO" id="GO:0006352">
    <property type="term" value="P:DNA-templated transcription initiation"/>
    <property type="evidence" value="ECO:0007669"/>
    <property type="project" value="InterPro"/>
</dbReference>
<accession>L1QM17</accession>
<dbReference type="Pfam" id="PF04542">
    <property type="entry name" value="Sigma70_r2"/>
    <property type="match status" value="1"/>
</dbReference>
<dbReference type="InterPro" id="IPR013325">
    <property type="entry name" value="RNA_pol_sigma_r2"/>
</dbReference>
<dbReference type="AlphaFoldDB" id="L1QM17"/>
<dbReference type="GO" id="GO:0003700">
    <property type="term" value="F:DNA-binding transcription factor activity"/>
    <property type="evidence" value="ECO:0007669"/>
    <property type="project" value="InterPro"/>
</dbReference>
<proteinExistence type="predicted"/>
<dbReference type="Proteomes" id="UP000010420">
    <property type="component" value="Unassembled WGS sequence"/>
</dbReference>
<dbReference type="eggNOG" id="COG1595">
    <property type="taxonomic scope" value="Bacteria"/>
</dbReference>
<dbReference type="HOGENOM" id="CLU_107136_0_0_9"/>
<dbReference type="PATRIC" id="fig|545697.3.peg.386"/>
<gene>
    <name evidence="2" type="ORF">HMPREF0216_00393</name>
</gene>
<dbReference type="InterPro" id="IPR007627">
    <property type="entry name" value="RNA_pol_sigma70_r2"/>
</dbReference>
<organism evidence="2 3">
    <name type="scientific">Clostridium celatum DSM 1785</name>
    <dbReference type="NCBI Taxonomy" id="545697"/>
    <lineage>
        <taxon>Bacteria</taxon>
        <taxon>Bacillati</taxon>
        <taxon>Bacillota</taxon>
        <taxon>Clostridia</taxon>
        <taxon>Eubacteriales</taxon>
        <taxon>Clostridiaceae</taxon>
        <taxon>Clostridium</taxon>
    </lineage>
</organism>